<gene>
    <name evidence="1" type="ORF">RHMOL_Rhmol07G0058000</name>
</gene>
<organism evidence="1 2">
    <name type="scientific">Rhododendron molle</name>
    <name type="common">Chinese azalea</name>
    <name type="synonym">Azalea mollis</name>
    <dbReference type="NCBI Taxonomy" id="49168"/>
    <lineage>
        <taxon>Eukaryota</taxon>
        <taxon>Viridiplantae</taxon>
        <taxon>Streptophyta</taxon>
        <taxon>Embryophyta</taxon>
        <taxon>Tracheophyta</taxon>
        <taxon>Spermatophyta</taxon>
        <taxon>Magnoliopsida</taxon>
        <taxon>eudicotyledons</taxon>
        <taxon>Gunneridae</taxon>
        <taxon>Pentapetalae</taxon>
        <taxon>asterids</taxon>
        <taxon>Ericales</taxon>
        <taxon>Ericaceae</taxon>
        <taxon>Ericoideae</taxon>
        <taxon>Rhodoreae</taxon>
        <taxon>Rhododendron</taxon>
    </lineage>
</organism>
<sequence>MEFTREELELIKKRIATRKMDAAQCGGGAGGEMRKIHIIYFLSRKGRTEHPHLIKVHHLSRNGVRLRDVKRWLSELRGKDMPESFAWSYKRRYKTGYLWQDLLDEDLITPISDNEYVLKGSEIPSLDLYLRSPSKSRASFQEDEDQEHRKSTMEAPKNSTCEIEEESPTFGSEASTVTDDSTKLEEEKNISGESKPETPRKNDKIDNSSSFYSSLLNKNNSKKTKKSDASNPASAPAPPPPTPRSSQFTKSKSYSANVFRNLLSCGAVDANETAMVTINRREKNSSQSIPPKKPADVDNIAGYGNAARICRGDKLGGSERVFRTSWHHEQKPHPDARKSCDGGKSSSNSTKGEFNNLKPVSAAYKPINGPNCSQCGKMFKPEKLHKHMKSCRGMKSLAKGATSASVSETRISSVDSACQESLSGYFLTDGSEFQ</sequence>
<protein>
    <submittedName>
        <fullName evidence="1">Uncharacterized protein</fullName>
    </submittedName>
</protein>
<evidence type="ECO:0000313" key="2">
    <source>
        <dbReference type="Proteomes" id="UP001062846"/>
    </source>
</evidence>
<name>A0ACC0MXA4_RHOML</name>
<accession>A0ACC0MXA4</accession>
<proteinExistence type="predicted"/>
<dbReference type="Proteomes" id="UP001062846">
    <property type="component" value="Chromosome 7"/>
</dbReference>
<keyword evidence="2" id="KW-1185">Reference proteome</keyword>
<comment type="caution">
    <text evidence="1">The sequence shown here is derived from an EMBL/GenBank/DDBJ whole genome shotgun (WGS) entry which is preliminary data.</text>
</comment>
<dbReference type="EMBL" id="CM046394">
    <property type="protein sequence ID" value="KAI8545677.1"/>
    <property type="molecule type" value="Genomic_DNA"/>
</dbReference>
<reference evidence="1" key="1">
    <citation type="submission" date="2022-02" db="EMBL/GenBank/DDBJ databases">
        <title>Plant Genome Project.</title>
        <authorList>
            <person name="Zhang R.-G."/>
        </authorList>
    </citation>
    <scope>NUCLEOTIDE SEQUENCE</scope>
    <source>
        <strain evidence="1">AT1</strain>
    </source>
</reference>
<evidence type="ECO:0000313" key="1">
    <source>
        <dbReference type="EMBL" id="KAI8545677.1"/>
    </source>
</evidence>